<organism evidence="1 2">
    <name type="scientific">Kordiimonas sediminis</name>
    <dbReference type="NCBI Taxonomy" id="1735581"/>
    <lineage>
        <taxon>Bacteria</taxon>
        <taxon>Pseudomonadati</taxon>
        <taxon>Pseudomonadota</taxon>
        <taxon>Alphaproteobacteria</taxon>
        <taxon>Kordiimonadales</taxon>
        <taxon>Kordiimonadaceae</taxon>
        <taxon>Kordiimonas</taxon>
    </lineage>
</organism>
<name>A0A919ASW0_9PROT</name>
<comment type="caution">
    <text evidence="1">The sequence shown here is derived from an EMBL/GenBank/DDBJ whole genome shotgun (WGS) entry which is preliminary data.</text>
</comment>
<gene>
    <name evidence="1" type="ORF">GCM10017044_15720</name>
</gene>
<reference evidence="1" key="2">
    <citation type="submission" date="2020-09" db="EMBL/GenBank/DDBJ databases">
        <authorList>
            <person name="Sun Q."/>
            <person name="Kim S."/>
        </authorList>
    </citation>
    <scope>NUCLEOTIDE SEQUENCE</scope>
    <source>
        <strain evidence="1">KCTC 42590</strain>
    </source>
</reference>
<keyword evidence="2" id="KW-1185">Reference proteome</keyword>
<dbReference type="EMBL" id="BNCI01000002">
    <property type="protein sequence ID" value="GHF22390.1"/>
    <property type="molecule type" value="Genomic_DNA"/>
</dbReference>
<reference evidence="1" key="1">
    <citation type="journal article" date="2014" name="Int. J. Syst. Evol. Microbiol.">
        <title>Complete genome sequence of Corynebacterium casei LMG S-19264T (=DSM 44701T), isolated from a smear-ripened cheese.</title>
        <authorList>
            <consortium name="US DOE Joint Genome Institute (JGI-PGF)"/>
            <person name="Walter F."/>
            <person name="Albersmeier A."/>
            <person name="Kalinowski J."/>
            <person name="Ruckert C."/>
        </authorList>
    </citation>
    <scope>NUCLEOTIDE SEQUENCE</scope>
    <source>
        <strain evidence="1">KCTC 42590</strain>
    </source>
</reference>
<dbReference type="Proteomes" id="UP000630923">
    <property type="component" value="Unassembled WGS sequence"/>
</dbReference>
<protein>
    <submittedName>
        <fullName evidence="1">Uncharacterized protein</fullName>
    </submittedName>
</protein>
<evidence type="ECO:0000313" key="2">
    <source>
        <dbReference type="Proteomes" id="UP000630923"/>
    </source>
</evidence>
<dbReference type="AlphaFoldDB" id="A0A919ASW0"/>
<sequence length="70" mass="8034">MDKSVWVKPRFLRISANLEPTAMSIGSGIIIPKVTVAPRRGMSRQRKGDLSRKSGDFEWYNMHFQPQCLL</sequence>
<evidence type="ECO:0000313" key="1">
    <source>
        <dbReference type="EMBL" id="GHF22390.1"/>
    </source>
</evidence>
<proteinExistence type="predicted"/>
<accession>A0A919ASW0</accession>